<dbReference type="CDD" id="cd00063">
    <property type="entry name" value="FN3"/>
    <property type="match status" value="1"/>
</dbReference>
<sequence length="211" mass="23359">MRTKRVLLDYSELYDHELNTLAGRVLDCLDGHPVLTEPPVTVGILEEQAADFRTKWQIASNGGSSLQRAEKNDAKAVLSRSLKDIAFYVNKVAAGSRSVLLSSGLLLEADPKPSRAPQQVTGVTLADGRQKNQLLLGFQSLRGKALFYEYEFAEELDGDGMPDWRPAFLTSDSRGNVYAPTIPGRTYYVRVRARNKKGIGDWSETVSILAR</sequence>
<dbReference type="InterPro" id="IPR013783">
    <property type="entry name" value="Ig-like_fold"/>
</dbReference>
<comment type="caution">
    <text evidence="2">The sequence shown here is derived from an EMBL/GenBank/DDBJ whole genome shotgun (WGS) entry which is preliminary data.</text>
</comment>
<gene>
    <name evidence="2" type="ORF">EWE74_16505</name>
</gene>
<dbReference type="InterPro" id="IPR003961">
    <property type="entry name" value="FN3_dom"/>
</dbReference>
<proteinExistence type="predicted"/>
<accession>A0A4Q6XGA0</accession>
<evidence type="ECO:0000313" key="3">
    <source>
        <dbReference type="Proteomes" id="UP000292855"/>
    </source>
</evidence>
<evidence type="ECO:0000259" key="1">
    <source>
        <dbReference type="PROSITE" id="PS50853"/>
    </source>
</evidence>
<protein>
    <submittedName>
        <fullName evidence="2">Fibronectin type III domain-containing protein</fullName>
    </submittedName>
</protein>
<dbReference type="RefSeq" id="WP_130142756.1">
    <property type="nucleotide sequence ID" value="NZ_SGIT01000003.1"/>
</dbReference>
<evidence type="ECO:0000313" key="2">
    <source>
        <dbReference type="EMBL" id="RZF58920.1"/>
    </source>
</evidence>
<dbReference type="AlphaFoldDB" id="A0A4Q6XGA0"/>
<dbReference type="InterPro" id="IPR036116">
    <property type="entry name" value="FN3_sf"/>
</dbReference>
<dbReference type="Gene3D" id="2.60.40.10">
    <property type="entry name" value="Immunoglobulins"/>
    <property type="match status" value="1"/>
</dbReference>
<dbReference type="OrthoDB" id="9792152at2"/>
<feature type="domain" description="Fibronectin type-III" evidence="1">
    <location>
        <begin position="116"/>
        <end position="211"/>
    </location>
</feature>
<keyword evidence="3" id="KW-1185">Reference proteome</keyword>
<organism evidence="2 3">
    <name type="scientific">Sphingobacterium corticibacterium</name>
    <dbReference type="NCBI Taxonomy" id="2484746"/>
    <lineage>
        <taxon>Bacteria</taxon>
        <taxon>Pseudomonadati</taxon>
        <taxon>Bacteroidota</taxon>
        <taxon>Sphingobacteriia</taxon>
        <taxon>Sphingobacteriales</taxon>
        <taxon>Sphingobacteriaceae</taxon>
        <taxon>Sphingobacterium</taxon>
    </lineage>
</organism>
<reference evidence="2 3" key="1">
    <citation type="submission" date="2019-02" db="EMBL/GenBank/DDBJ databases">
        <authorList>
            <person name="Li Y."/>
        </authorList>
    </citation>
    <scope>NUCLEOTIDE SEQUENCE [LARGE SCALE GENOMIC DNA]</scope>
    <source>
        <strain evidence="2 3">30C10-4-7</strain>
    </source>
</reference>
<dbReference type="Proteomes" id="UP000292855">
    <property type="component" value="Unassembled WGS sequence"/>
</dbReference>
<dbReference type="SUPFAM" id="SSF49265">
    <property type="entry name" value="Fibronectin type III"/>
    <property type="match status" value="1"/>
</dbReference>
<dbReference type="PROSITE" id="PS50853">
    <property type="entry name" value="FN3"/>
    <property type="match status" value="1"/>
</dbReference>
<name>A0A4Q6XGA0_9SPHI</name>
<dbReference type="EMBL" id="SGIT01000003">
    <property type="protein sequence ID" value="RZF58920.1"/>
    <property type="molecule type" value="Genomic_DNA"/>
</dbReference>